<comment type="similarity">
    <text evidence="2">Belongs to the FIP1 family.</text>
</comment>
<comment type="subcellular location">
    <subcellularLocation>
        <location evidence="1">Nucleus</location>
    </subcellularLocation>
</comment>
<keyword evidence="3" id="KW-0507">mRNA processing</keyword>
<dbReference type="Proteomes" id="UP000079169">
    <property type="component" value="Unplaced"/>
</dbReference>
<dbReference type="GO" id="GO:0005847">
    <property type="term" value="C:mRNA cleavage and polyadenylation specificity factor complex"/>
    <property type="evidence" value="ECO:0007669"/>
    <property type="project" value="TreeGrafter"/>
</dbReference>
<protein>
    <submittedName>
        <fullName evidence="8">Pre-mRNA 3'-end-processing factor FIP1</fullName>
    </submittedName>
</protein>
<reference evidence="8" key="1">
    <citation type="submission" date="2025-08" db="UniProtKB">
        <authorList>
            <consortium name="RefSeq"/>
        </authorList>
    </citation>
    <scope>IDENTIFICATION</scope>
</reference>
<keyword evidence="4" id="KW-0539">Nucleus</keyword>
<feature type="region of interest" description="Disordered" evidence="5">
    <location>
        <begin position="147"/>
        <end position="294"/>
    </location>
</feature>
<dbReference type="GO" id="GO:0006397">
    <property type="term" value="P:mRNA processing"/>
    <property type="evidence" value="ECO:0007669"/>
    <property type="project" value="UniProtKB-KW"/>
</dbReference>
<evidence type="ECO:0000256" key="3">
    <source>
        <dbReference type="ARBA" id="ARBA00022664"/>
    </source>
</evidence>
<feature type="compositionally biased region" description="Pro residues" evidence="5">
    <location>
        <begin position="164"/>
        <end position="184"/>
    </location>
</feature>
<dbReference type="PANTHER" id="PTHR13484">
    <property type="entry name" value="FIP1-LIKE 1 PROTEIN"/>
    <property type="match status" value="1"/>
</dbReference>
<evidence type="ECO:0000259" key="6">
    <source>
        <dbReference type="Pfam" id="PF05182"/>
    </source>
</evidence>
<dbReference type="RefSeq" id="XP_017303795.1">
    <property type="nucleotide sequence ID" value="XM_017448306.1"/>
</dbReference>
<organism evidence="7 8">
    <name type="scientific">Diaphorina citri</name>
    <name type="common">Asian citrus psyllid</name>
    <dbReference type="NCBI Taxonomy" id="121845"/>
    <lineage>
        <taxon>Eukaryota</taxon>
        <taxon>Metazoa</taxon>
        <taxon>Ecdysozoa</taxon>
        <taxon>Arthropoda</taxon>
        <taxon>Hexapoda</taxon>
        <taxon>Insecta</taxon>
        <taxon>Pterygota</taxon>
        <taxon>Neoptera</taxon>
        <taxon>Paraneoptera</taxon>
        <taxon>Hemiptera</taxon>
        <taxon>Sternorrhyncha</taxon>
        <taxon>Psylloidea</taxon>
        <taxon>Psyllidae</taxon>
        <taxon>Diaphorininae</taxon>
        <taxon>Diaphorina</taxon>
    </lineage>
</organism>
<dbReference type="InterPro" id="IPR051187">
    <property type="entry name" value="Pre-mRNA_3'-end_processing_reg"/>
</dbReference>
<sequence>MNYDVINYRSICCDIKLHNLPPQGKFTVEEFEQIGTINSTAPHEFNLDQLEDKPWRNMASTPHEFNLDQLEDKPWRKPGADITDYFNYGFTEETWRAYCERQKRIRCVESGKAIALQRTHLWRAYCERQKRIRCVESGVGLAALNPNMPNYTPLGPPAHQQHQQPPPQQHNPPPQHYPPSPHPTSVPSLVQPNNVPPPQIRKPTTSISVLGATVPSRRIDEEMGAPNMSVPPPGMQQPPPHMQHPDGSRKRSRSRSAERSSRSSRKHKSRSHSPPHRSHKKKKSKKSDRKDDSE</sequence>
<evidence type="ECO:0000256" key="5">
    <source>
        <dbReference type="SAM" id="MobiDB-lite"/>
    </source>
</evidence>
<dbReference type="PaxDb" id="121845-A0A1S4ENN9"/>
<evidence type="ECO:0000256" key="1">
    <source>
        <dbReference type="ARBA" id="ARBA00004123"/>
    </source>
</evidence>
<dbReference type="Pfam" id="PF05182">
    <property type="entry name" value="Fip1"/>
    <property type="match status" value="1"/>
</dbReference>
<feature type="compositionally biased region" description="Pro residues" evidence="5">
    <location>
        <begin position="229"/>
        <end position="242"/>
    </location>
</feature>
<keyword evidence="7" id="KW-1185">Reference proteome</keyword>
<evidence type="ECO:0000313" key="8">
    <source>
        <dbReference type="RefSeq" id="XP_017303795.1"/>
    </source>
</evidence>
<dbReference type="STRING" id="121845.A0A1S4ENN9"/>
<feature type="domain" description="Pre-mRNA polyadenylation factor Fip1" evidence="6">
    <location>
        <begin position="64"/>
        <end position="106"/>
    </location>
</feature>
<dbReference type="InterPro" id="IPR007854">
    <property type="entry name" value="Fip1_dom"/>
</dbReference>
<feature type="compositionally biased region" description="Basic residues" evidence="5">
    <location>
        <begin position="262"/>
        <end position="287"/>
    </location>
</feature>
<evidence type="ECO:0000256" key="4">
    <source>
        <dbReference type="ARBA" id="ARBA00023242"/>
    </source>
</evidence>
<evidence type="ECO:0000313" key="7">
    <source>
        <dbReference type="Proteomes" id="UP000079169"/>
    </source>
</evidence>
<dbReference type="AlphaFoldDB" id="A0A1S4ENN9"/>
<dbReference type="GeneID" id="103519758"/>
<dbReference type="PANTHER" id="PTHR13484:SF0">
    <property type="entry name" value="PRE-MRNA 3'-END-PROCESSING FACTOR FIP1"/>
    <property type="match status" value="1"/>
</dbReference>
<gene>
    <name evidence="8" type="primary">LOC103519758</name>
</gene>
<dbReference type="KEGG" id="dci:103519758"/>
<proteinExistence type="inferred from homology"/>
<name>A0A1S4ENN9_DIACI</name>
<accession>A0A1S4ENN9</accession>
<evidence type="ECO:0000256" key="2">
    <source>
        <dbReference type="ARBA" id="ARBA00007459"/>
    </source>
</evidence>
<feature type="compositionally biased region" description="Basic and acidic residues" evidence="5">
    <location>
        <begin position="243"/>
        <end position="261"/>
    </location>
</feature>